<evidence type="ECO:0000313" key="4">
    <source>
        <dbReference type="EMBL" id="NDV36804.1"/>
    </source>
</evidence>
<reference evidence="4" key="1">
    <citation type="journal article" date="2020" name="J. Eukaryot. Microbiol.">
        <title>De novo Sequencing, Assembly and Annotation of the Transcriptome for the Free-Living Testate Amoeba Arcella intermedia.</title>
        <authorList>
            <person name="Ribeiro G.M."/>
            <person name="Porfirio-Sousa A.L."/>
            <person name="Maurer-Alcala X.X."/>
            <person name="Katz L.A."/>
            <person name="Lahr D.J.G."/>
        </authorList>
    </citation>
    <scope>NUCLEOTIDE SEQUENCE</scope>
</reference>
<comment type="similarity">
    <text evidence="1">Belongs to the CCDC25 family.</text>
</comment>
<evidence type="ECO:0000256" key="2">
    <source>
        <dbReference type="SAM" id="Coils"/>
    </source>
</evidence>
<dbReference type="InterPro" id="IPR008532">
    <property type="entry name" value="NFACT_RNA-bd"/>
</dbReference>
<dbReference type="PANTHER" id="PTHR13049:SF2">
    <property type="entry name" value="COILED-COIL DOMAIN-CONTAINING PROTEIN 25"/>
    <property type="match status" value="1"/>
</dbReference>
<sequence length="208" mass="24708">MVFYFTSIVPFKYTIYMGKDKFENEELIKYGLPEDIWFHVDNLSSAHVYLRLPPGKTITDIPGEVLEDCCQLVKQNSIQGCKIDNVPIVYTPWSNLKKTQSMEVGQVGFHNQKLVLKYKVAKKVNAIVNRLEKTKKELHPDLKAMQEQRLNEIRRDEKNEKERLKKEEMDKIAENKREEDIRTYKDFMEPEKMISNYDVQDNYEDDFM</sequence>
<feature type="coiled-coil region" evidence="2">
    <location>
        <begin position="143"/>
        <end position="179"/>
    </location>
</feature>
<organism evidence="4">
    <name type="scientific">Arcella intermedia</name>
    <dbReference type="NCBI Taxonomy" id="1963864"/>
    <lineage>
        <taxon>Eukaryota</taxon>
        <taxon>Amoebozoa</taxon>
        <taxon>Tubulinea</taxon>
        <taxon>Elardia</taxon>
        <taxon>Arcellinida</taxon>
        <taxon>Sphaerothecina</taxon>
        <taxon>Arcellidae</taxon>
        <taxon>Arcella</taxon>
    </lineage>
</organism>
<dbReference type="InterPro" id="IPR039730">
    <property type="entry name" value="Jlp2/Ccd25"/>
</dbReference>
<dbReference type="Pfam" id="PF05670">
    <property type="entry name" value="NFACT-R_1"/>
    <property type="match status" value="1"/>
</dbReference>
<dbReference type="AlphaFoldDB" id="A0A6B2LIL4"/>
<feature type="domain" description="NFACT RNA-binding" evidence="3">
    <location>
        <begin position="1"/>
        <end position="111"/>
    </location>
</feature>
<name>A0A6B2LIL4_9EUKA</name>
<dbReference type="PANTHER" id="PTHR13049">
    <property type="entry name" value="DUF814-RELATED"/>
    <property type="match status" value="1"/>
</dbReference>
<accession>A0A6B2LIL4</accession>
<evidence type="ECO:0000256" key="1">
    <source>
        <dbReference type="ARBA" id="ARBA00008998"/>
    </source>
</evidence>
<keyword evidence="2" id="KW-0175">Coiled coil</keyword>
<proteinExistence type="inferred from homology"/>
<protein>
    <recommendedName>
        <fullName evidence="3">NFACT RNA-binding domain-containing protein</fullName>
    </recommendedName>
</protein>
<dbReference type="EMBL" id="GIBP01007835">
    <property type="protein sequence ID" value="NDV36804.1"/>
    <property type="molecule type" value="Transcribed_RNA"/>
</dbReference>
<evidence type="ECO:0000259" key="3">
    <source>
        <dbReference type="Pfam" id="PF05670"/>
    </source>
</evidence>